<dbReference type="GO" id="GO:0016887">
    <property type="term" value="F:ATP hydrolysis activity"/>
    <property type="evidence" value="ECO:0007669"/>
    <property type="project" value="InterPro"/>
</dbReference>
<dbReference type="GO" id="GO:0005524">
    <property type="term" value="F:ATP binding"/>
    <property type="evidence" value="ECO:0007669"/>
    <property type="project" value="InterPro"/>
</dbReference>
<dbReference type="InterPro" id="IPR003593">
    <property type="entry name" value="AAA+_ATPase"/>
</dbReference>
<dbReference type="SMART" id="SM00382">
    <property type="entry name" value="AAA"/>
    <property type="match status" value="1"/>
</dbReference>
<name>A0A6N7PP63_9BACT</name>
<feature type="domain" description="AAA+ ATPase" evidence="1">
    <location>
        <begin position="22"/>
        <end position="338"/>
    </location>
</feature>
<dbReference type="Gene3D" id="3.40.50.300">
    <property type="entry name" value="P-loop containing nucleotide triphosphate hydrolases"/>
    <property type="match status" value="1"/>
</dbReference>
<sequence>MKIHALHIENFRGFEKLDVTFQPSMTVLIGENGAGKTALLEALAVTLGGLFLGLPGKTGRSIDREDVRHVVYEHAGMLDLQPQWPVNVSASGTVDGEPLVWSRDLSHDGGRTTRVKAAPIKRVAEKLARAVKAGKPRALPIVAFYGTQRLWLHKKVTEAKRGVGSRYDGYVDALDPASNHRLLAEWMYQQTLVELQSGKLVPQLHAVERAVCQCIEGTQRFYFDVKTQDLQVARTDGRLLPFSFLSDGYRNMVALVADVAWRAAVLNPHLADAAAEKSEGVVLIDEVDLHLHPRWQRRILDDLRRTFPNIQFVVTTHSPQVIASVHREEVRVFENNKLVPMQPFVEGRDTNSLLEDVFGVPERPEKDQGEIDELSRILDDERYEEGRVLLGQLEERLGPDDPAVIRARWILEREAPEPGAG</sequence>
<dbReference type="EMBL" id="WJIE01000002">
    <property type="protein sequence ID" value="MRG91945.1"/>
    <property type="molecule type" value="Genomic_DNA"/>
</dbReference>
<organism evidence="2 3">
    <name type="scientific">Polyangium spumosum</name>
    <dbReference type="NCBI Taxonomy" id="889282"/>
    <lineage>
        <taxon>Bacteria</taxon>
        <taxon>Pseudomonadati</taxon>
        <taxon>Myxococcota</taxon>
        <taxon>Polyangia</taxon>
        <taxon>Polyangiales</taxon>
        <taxon>Polyangiaceae</taxon>
        <taxon>Polyangium</taxon>
    </lineage>
</organism>
<dbReference type="Pfam" id="PF13304">
    <property type="entry name" value="AAA_21"/>
    <property type="match status" value="1"/>
</dbReference>
<dbReference type="OrthoDB" id="9784297at2"/>
<dbReference type="InterPro" id="IPR003959">
    <property type="entry name" value="ATPase_AAA_core"/>
</dbReference>
<dbReference type="GO" id="GO:0006302">
    <property type="term" value="P:double-strand break repair"/>
    <property type="evidence" value="ECO:0007669"/>
    <property type="project" value="InterPro"/>
</dbReference>
<protein>
    <submittedName>
        <fullName evidence="2">AAA family ATPase</fullName>
    </submittedName>
</protein>
<evidence type="ECO:0000313" key="3">
    <source>
        <dbReference type="Proteomes" id="UP000440224"/>
    </source>
</evidence>
<comment type="caution">
    <text evidence="2">The sequence shown here is derived from an EMBL/GenBank/DDBJ whole genome shotgun (WGS) entry which is preliminary data.</text>
</comment>
<evidence type="ECO:0000313" key="2">
    <source>
        <dbReference type="EMBL" id="MRG91945.1"/>
    </source>
</evidence>
<dbReference type="Proteomes" id="UP000440224">
    <property type="component" value="Unassembled WGS sequence"/>
</dbReference>
<dbReference type="PANTHER" id="PTHR43581:SF2">
    <property type="entry name" value="EXCINUCLEASE ATPASE SUBUNIT"/>
    <property type="match status" value="1"/>
</dbReference>
<keyword evidence="3" id="KW-1185">Reference proteome</keyword>
<dbReference type="AlphaFoldDB" id="A0A6N7PP63"/>
<reference evidence="2 3" key="1">
    <citation type="submission" date="2019-10" db="EMBL/GenBank/DDBJ databases">
        <title>A soil myxobacterium in the family Polyangiaceae.</title>
        <authorList>
            <person name="Li Y."/>
            <person name="Wang J."/>
        </authorList>
    </citation>
    <scope>NUCLEOTIDE SEQUENCE [LARGE SCALE GENOMIC DNA]</scope>
    <source>
        <strain evidence="2 3">DSM 14734</strain>
    </source>
</reference>
<dbReference type="RefSeq" id="WP_153818793.1">
    <property type="nucleotide sequence ID" value="NZ_WJIE01000002.1"/>
</dbReference>
<dbReference type="InterPro" id="IPR027417">
    <property type="entry name" value="P-loop_NTPase"/>
</dbReference>
<proteinExistence type="predicted"/>
<dbReference type="PANTHER" id="PTHR43581">
    <property type="entry name" value="ATP/GTP PHOSPHATASE"/>
    <property type="match status" value="1"/>
</dbReference>
<dbReference type="InterPro" id="IPR038729">
    <property type="entry name" value="Rad50/SbcC_AAA"/>
</dbReference>
<gene>
    <name evidence="2" type="ORF">GF068_08405</name>
</gene>
<dbReference type="InterPro" id="IPR051396">
    <property type="entry name" value="Bact_Antivir_Def_Nuclease"/>
</dbReference>
<evidence type="ECO:0000259" key="1">
    <source>
        <dbReference type="SMART" id="SM00382"/>
    </source>
</evidence>
<dbReference type="Pfam" id="PF13476">
    <property type="entry name" value="AAA_23"/>
    <property type="match status" value="1"/>
</dbReference>
<accession>A0A6N7PP63</accession>
<dbReference type="SUPFAM" id="SSF52540">
    <property type="entry name" value="P-loop containing nucleoside triphosphate hydrolases"/>
    <property type="match status" value="1"/>
</dbReference>